<comment type="caution">
    <text evidence="1">The sequence shown here is derived from an EMBL/GenBank/DDBJ whole genome shotgun (WGS) entry which is preliminary data.</text>
</comment>
<proteinExistence type="predicted"/>
<name>A0A6G0Y930_APHCR</name>
<protein>
    <submittedName>
        <fullName evidence="1">Uncharacterized protein</fullName>
    </submittedName>
</protein>
<keyword evidence="2" id="KW-1185">Reference proteome</keyword>
<gene>
    <name evidence="1" type="ORF">FWK35_00022483</name>
</gene>
<sequence>MTKKSLSTPATTDKINLIEMSIVFFTVLDDLYNCYNSLEKQEILSIVSAIGRLIGLKIEELDTELHSQKF</sequence>
<evidence type="ECO:0000313" key="1">
    <source>
        <dbReference type="EMBL" id="KAF0751239.1"/>
    </source>
</evidence>
<reference evidence="1 2" key="1">
    <citation type="submission" date="2019-08" db="EMBL/GenBank/DDBJ databases">
        <title>Whole genome of Aphis craccivora.</title>
        <authorList>
            <person name="Voronova N.V."/>
            <person name="Shulinski R.S."/>
            <person name="Bandarenka Y.V."/>
            <person name="Zhorov D.G."/>
            <person name="Warner D."/>
        </authorList>
    </citation>
    <scope>NUCLEOTIDE SEQUENCE [LARGE SCALE GENOMIC DNA]</scope>
    <source>
        <strain evidence="1">180601</strain>
        <tissue evidence="1">Whole Body</tissue>
    </source>
</reference>
<dbReference type="AlphaFoldDB" id="A0A6G0Y930"/>
<dbReference type="EMBL" id="VUJU01005434">
    <property type="protein sequence ID" value="KAF0751239.1"/>
    <property type="molecule type" value="Genomic_DNA"/>
</dbReference>
<dbReference type="Proteomes" id="UP000478052">
    <property type="component" value="Unassembled WGS sequence"/>
</dbReference>
<organism evidence="1 2">
    <name type="scientific">Aphis craccivora</name>
    <name type="common">Cowpea aphid</name>
    <dbReference type="NCBI Taxonomy" id="307492"/>
    <lineage>
        <taxon>Eukaryota</taxon>
        <taxon>Metazoa</taxon>
        <taxon>Ecdysozoa</taxon>
        <taxon>Arthropoda</taxon>
        <taxon>Hexapoda</taxon>
        <taxon>Insecta</taxon>
        <taxon>Pterygota</taxon>
        <taxon>Neoptera</taxon>
        <taxon>Paraneoptera</taxon>
        <taxon>Hemiptera</taxon>
        <taxon>Sternorrhyncha</taxon>
        <taxon>Aphidomorpha</taxon>
        <taxon>Aphidoidea</taxon>
        <taxon>Aphididae</taxon>
        <taxon>Aphidini</taxon>
        <taxon>Aphis</taxon>
        <taxon>Aphis</taxon>
    </lineage>
</organism>
<evidence type="ECO:0000313" key="2">
    <source>
        <dbReference type="Proteomes" id="UP000478052"/>
    </source>
</evidence>
<accession>A0A6G0Y930</accession>